<evidence type="ECO:0000256" key="1">
    <source>
        <dbReference type="PROSITE-ProRule" id="PRU00206"/>
    </source>
</evidence>
<keyword evidence="2" id="KW-0472">Membrane</keyword>
<protein>
    <submittedName>
        <fullName evidence="5">Tumor necrosis factor receptor superfamily member 9-like</fullName>
    </submittedName>
</protein>
<name>A0A8C1G6K7_CYPCA</name>
<dbReference type="PANTHER" id="PTHR47139">
    <property type="entry name" value="TUMOR NECROSIS FACTOR RECEPTOR SUPERFAMILY MEMBER 9"/>
    <property type="match status" value="1"/>
</dbReference>
<dbReference type="GO" id="GO:0038023">
    <property type="term" value="F:signaling receptor activity"/>
    <property type="evidence" value="ECO:0007669"/>
    <property type="project" value="TreeGrafter"/>
</dbReference>
<feature type="domain" description="TNFR-Cys" evidence="4">
    <location>
        <begin position="40"/>
        <end position="80"/>
    </location>
</feature>
<evidence type="ECO:0000256" key="2">
    <source>
        <dbReference type="SAM" id="Phobius"/>
    </source>
</evidence>
<feature type="disulfide bond" evidence="1">
    <location>
        <begin position="62"/>
        <end position="80"/>
    </location>
</feature>
<dbReference type="Pfam" id="PF00020">
    <property type="entry name" value="TNFR_c6"/>
    <property type="match status" value="2"/>
</dbReference>
<dbReference type="Proteomes" id="UP000694427">
    <property type="component" value="Unplaced"/>
</dbReference>
<dbReference type="PANTHER" id="PTHR47139:SF3">
    <property type="entry name" value="SI:CH73-361P23.3"/>
    <property type="match status" value="1"/>
</dbReference>
<sequence length="269" mass="29750">MFYYMKVLSTLLCLLLLHQNASANCPPGQRLNYNTKICEACPLEQYSSKPGTHFACQNCNKCEKGSEELSACTPTSDTQCKCKTGFIPIYPLKEDMCTCEKGSGIDERGICKKCQNGFFTDKHDSFCKKWRECKSGINIQGTTTSDAVCKNASEEVTEAPKAHTTSTATSTTTVSSPINTKKDSFYSLWLVMACASVILLAGLLYHKCKVTHCIHNHKKVDFRKGGVPLVYHTTTCVSVCVCVCVCVCGYSLFILLTFIFSRKCMQKAC</sequence>
<evidence type="ECO:0000259" key="4">
    <source>
        <dbReference type="PROSITE" id="PS50050"/>
    </source>
</evidence>
<dbReference type="SUPFAM" id="SSF57586">
    <property type="entry name" value="TNF receptor-like"/>
    <property type="match status" value="1"/>
</dbReference>
<dbReference type="PROSITE" id="PS50050">
    <property type="entry name" value="TNFR_NGFR_2"/>
    <property type="match status" value="1"/>
</dbReference>
<keyword evidence="2" id="KW-0812">Transmembrane</keyword>
<feature type="disulfide bond" evidence="1">
    <location>
        <begin position="41"/>
        <end position="56"/>
    </location>
</feature>
<feature type="disulfide bond" evidence="1">
    <location>
        <begin position="59"/>
        <end position="72"/>
    </location>
</feature>
<accession>A0A8C1G6K7</accession>
<organism evidence="5 6">
    <name type="scientific">Cyprinus carpio</name>
    <name type="common">Common carp</name>
    <dbReference type="NCBI Taxonomy" id="7962"/>
    <lineage>
        <taxon>Eukaryota</taxon>
        <taxon>Metazoa</taxon>
        <taxon>Chordata</taxon>
        <taxon>Craniata</taxon>
        <taxon>Vertebrata</taxon>
        <taxon>Euteleostomi</taxon>
        <taxon>Actinopterygii</taxon>
        <taxon>Neopterygii</taxon>
        <taxon>Teleostei</taxon>
        <taxon>Ostariophysi</taxon>
        <taxon>Cypriniformes</taxon>
        <taxon>Cyprinidae</taxon>
        <taxon>Cyprininae</taxon>
        <taxon>Cyprinus</taxon>
    </lineage>
</organism>
<dbReference type="GO" id="GO:0042127">
    <property type="term" value="P:regulation of cell population proliferation"/>
    <property type="evidence" value="ECO:0007669"/>
    <property type="project" value="TreeGrafter"/>
</dbReference>
<feature type="transmembrane region" description="Helical" evidence="2">
    <location>
        <begin position="227"/>
        <end position="260"/>
    </location>
</feature>
<dbReference type="InterPro" id="IPR001368">
    <property type="entry name" value="TNFR/NGFR_Cys_rich_reg"/>
</dbReference>
<dbReference type="Gene3D" id="2.10.50.10">
    <property type="entry name" value="Tumor Necrosis Factor Receptor, subunit A, domain 2"/>
    <property type="match status" value="2"/>
</dbReference>
<keyword evidence="1" id="KW-1015">Disulfide bond</keyword>
<feature type="signal peptide" evidence="3">
    <location>
        <begin position="1"/>
        <end position="23"/>
    </location>
</feature>
<reference evidence="5" key="2">
    <citation type="submission" date="2025-09" db="UniProtKB">
        <authorList>
            <consortium name="Ensembl"/>
        </authorList>
    </citation>
    <scope>IDENTIFICATION</scope>
</reference>
<keyword evidence="2" id="KW-1133">Transmembrane helix</keyword>
<dbReference type="SMART" id="SM00208">
    <property type="entry name" value="TNFR"/>
    <property type="match status" value="2"/>
</dbReference>
<dbReference type="Ensembl" id="ENSCCRT00010004158.1">
    <property type="protein sequence ID" value="ENSCCRP00010003860.1"/>
    <property type="gene ID" value="ENSCCRG00010001610.1"/>
</dbReference>
<keyword evidence="6" id="KW-1185">Reference proteome</keyword>
<keyword evidence="3" id="KW-0732">Signal</keyword>
<reference evidence="5" key="1">
    <citation type="submission" date="2025-08" db="UniProtKB">
        <authorList>
            <consortium name="Ensembl"/>
        </authorList>
    </citation>
    <scope>IDENTIFICATION</scope>
</reference>
<dbReference type="AlphaFoldDB" id="A0A8C1G6K7"/>
<feature type="chain" id="PRO_5034043288" evidence="3">
    <location>
        <begin position="24"/>
        <end position="269"/>
    </location>
</feature>
<evidence type="ECO:0000313" key="6">
    <source>
        <dbReference type="Proteomes" id="UP000694427"/>
    </source>
</evidence>
<evidence type="ECO:0000313" key="5">
    <source>
        <dbReference type="Ensembl" id="ENSCCRP00010003860.1"/>
    </source>
</evidence>
<evidence type="ECO:0000256" key="3">
    <source>
        <dbReference type="SAM" id="SignalP"/>
    </source>
</evidence>
<feature type="repeat" description="TNFR-Cys" evidence="1">
    <location>
        <begin position="40"/>
        <end position="80"/>
    </location>
</feature>
<proteinExistence type="predicted"/>
<feature type="transmembrane region" description="Helical" evidence="2">
    <location>
        <begin position="186"/>
        <end position="206"/>
    </location>
</feature>